<dbReference type="SUPFAM" id="SSF55307">
    <property type="entry name" value="Tubulin C-terminal domain-like"/>
    <property type="match status" value="2"/>
</dbReference>
<keyword evidence="10" id="KW-0460">Magnesium</keyword>
<dbReference type="AlphaFoldDB" id="G5AU24"/>
<evidence type="ECO:0000256" key="1">
    <source>
        <dbReference type="ARBA" id="ARBA00001946"/>
    </source>
</evidence>
<dbReference type="SUPFAM" id="SSF52490">
    <property type="entry name" value="Tubulin nucleotide-binding domain-like"/>
    <property type="match status" value="2"/>
</dbReference>
<dbReference type="InterPro" id="IPR018316">
    <property type="entry name" value="Tubulin/FtsZ_2-layer-sand-dom"/>
</dbReference>
<dbReference type="InParanoid" id="G5AU24"/>
<feature type="compositionally biased region" description="Acidic residues" evidence="15">
    <location>
        <begin position="819"/>
        <end position="837"/>
    </location>
</feature>
<evidence type="ECO:0000256" key="10">
    <source>
        <dbReference type="ARBA" id="ARBA00022842"/>
    </source>
</evidence>
<dbReference type="InterPro" id="IPR008280">
    <property type="entry name" value="Tub_FtsZ_C"/>
</dbReference>
<comment type="catalytic activity">
    <reaction evidence="14">
        <text>GTP + H2O = GDP + phosphate + H(+)</text>
        <dbReference type="Rhea" id="RHEA:19669"/>
        <dbReference type="ChEBI" id="CHEBI:15377"/>
        <dbReference type="ChEBI" id="CHEBI:15378"/>
        <dbReference type="ChEBI" id="CHEBI:37565"/>
        <dbReference type="ChEBI" id="CHEBI:43474"/>
        <dbReference type="ChEBI" id="CHEBI:58189"/>
    </reaction>
    <physiologicalReaction direction="left-to-right" evidence="14">
        <dbReference type="Rhea" id="RHEA:19670"/>
    </physiologicalReaction>
</comment>
<keyword evidence="8" id="KW-0547">Nucleotide-binding</keyword>
<dbReference type="SMART" id="SM00864">
    <property type="entry name" value="Tubulin"/>
    <property type="match status" value="2"/>
</dbReference>
<evidence type="ECO:0000256" key="14">
    <source>
        <dbReference type="ARBA" id="ARBA00049117"/>
    </source>
</evidence>
<evidence type="ECO:0000259" key="16">
    <source>
        <dbReference type="SMART" id="SM00864"/>
    </source>
</evidence>
<dbReference type="GO" id="GO:0005525">
    <property type="term" value="F:GTP binding"/>
    <property type="evidence" value="ECO:0007669"/>
    <property type="project" value="UniProtKB-KW"/>
</dbReference>
<keyword evidence="11" id="KW-0342">GTP-binding</keyword>
<comment type="similarity">
    <text evidence="3">Belongs to the tubulin family.</text>
</comment>
<dbReference type="Pfam" id="PF00091">
    <property type="entry name" value="Tubulin"/>
    <property type="match status" value="2"/>
</dbReference>
<dbReference type="CDD" id="cd02186">
    <property type="entry name" value="alpha_tubulin"/>
    <property type="match status" value="1"/>
</dbReference>
<dbReference type="Pfam" id="PF03953">
    <property type="entry name" value="Tubulin_C"/>
    <property type="match status" value="1"/>
</dbReference>
<evidence type="ECO:0000256" key="9">
    <source>
        <dbReference type="ARBA" id="ARBA00022801"/>
    </source>
</evidence>
<dbReference type="SMART" id="SM00865">
    <property type="entry name" value="Tubulin_C"/>
    <property type="match status" value="2"/>
</dbReference>
<dbReference type="Gene3D" id="3.30.1330.20">
    <property type="entry name" value="Tubulin/FtsZ, C-terminal domain"/>
    <property type="match status" value="1"/>
</dbReference>
<dbReference type="GO" id="GO:0046872">
    <property type="term" value="F:metal ion binding"/>
    <property type="evidence" value="ECO:0007669"/>
    <property type="project" value="UniProtKB-KW"/>
</dbReference>
<sequence length="837" mass="92854">MTAQFNEVEERGRHVCFVCLKMVPSNGSFLNSDCKTSLTGFLFTPSGLSRSLNLLTHIRPAKAEENLALFQRPLALCSRPKGKATVPKPVIQPLWLRVTRSTRASATASVCEAHSFPGERRALCPFSPAGGAVSGSCSHRPEATKVIPEWPREPVAATPLLTSRSHRQQLTKIQLRRHLLDAPPHCKVLRARKCRGCRYRPGFLPRKSSDTKRECISIHVGQAGVQIGNACWELYCLEHGIQPDGQMPSDKTIGGGDDSFNTFFSETGAGKHVPRAVFVDLEPTVIDEVRTGTYRQLFHPEQLITGKEDAANNYARGHYTIGKEIIDLVLDRIRKLADQCTGLQGFLVFHSFGGGTGSGFTSLLMERLSVDYGKKSKLEFSIYPAPQVSTAVVEPYNSILTTHTTLEHSDCAFMVDNEAIYDICRRNLDIERPTYTNLNRLISQIVSSITASLRFDGALNVDLTEFQTNLVPYPRIHFPLATYAPVISAEKAYHEQLSVAEITNACFEPANQMADQCTGLQGFLVFHSFGGGTGSGFTSLLMERLSVDYGKKSKLEFSIYPAPQVSTAVVEPYNSILTTHTTLEHSDCAFMVDNEAIYDICRRNLDIERPTYTNLNRLISQIVSSITASLRFDGALNVDLTEFQTNLVPYPRIHFPLATYAPVISAEKAYHEQLSVAEITNACFEPANQMVKCDPRHGKYMACCLLYRGDVVPKDVNAAIATIKTKRTIQFVDWCPTGFKVGINYQPPTVVPGGDLAKVQRAVCMLSNTTAIAEAWARLDHKFDLMYAKRAFVHWYVGEGMEEGEFSEAREDMAALEKDYEEVGADSAEGEDEGEEY</sequence>
<evidence type="ECO:0000256" key="7">
    <source>
        <dbReference type="ARBA" id="ARBA00022723"/>
    </source>
</evidence>
<dbReference type="GO" id="GO:0016787">
    <property type="term" value="F:hydrolase activity"/>
    <property type="evidence" value="ECO:0007669"/>
    <property type="project" value="UniProtKB-KW"/>
</dbReference>
<dbReference type="GO" id="GO:0005874">
    <property type="term" value="C:microtubule"/>
    <property type="evidence" value="ECO:0007669"/>
    <property type="project" value="UniProtKB-KW"/>
</dbReference>
<accession>G5AU24</accession>
<dbReference type="EMBL" id="JH166946">
    <property type="protein sequence ID" value="EHB00535.1"/>
    <property type="molecule type" value="Genomic_DNA"/>
</dbReference>
<reference evidence="18 19" key="1">
    <citation type="journal article" date="2011" name="Nature">
        <title>Genome sequencing reveals insights into physiology and longevity of the naked mole rat.</title>
        <authorList>
            <person name="Kim E.B."/>
            <person name="Fang X."/>
            <person name="Fushan A.A."/>
            <person name="Huang Z."/>
            <person name="Lobanov A.V."/>
            <person name="Han L."/>
            <person name="Marino S.M."/>
            <person name="Sun X."/>
            <person name="Turanov A.A."/>
            <person name="Yang P."/>
            <person name="Yim S.H."/>
            <person name="Zhao X."/>
            <person name="Kasaikina M.V."/>
            <person name="Stoletzki N."/>
            <person name="Peng C."/>
            <person name="Polak P."/>
            <person name="Xiong Z."/>
            <person name="Kiezun A."/>
            <person name="Zhu Y."/>
            <person name="Chen Y."/>
            <person name="Kryukov G.V."/>
            <person name="Zhang Q."/>
            <person name="Peshkin L."/>
            <person name="Yang L."/>
            <person name="Bronson R.T."/>
            <person name="Buffenstein R."/>
            <person name="Wang B."/>
            <person name="Han C."/>
            <person name="Li Q."/>
            <person name="Chen L."/>
            <person name="Zhao W."/>
            <person name="Sunyaev S.R."/>
            <person name="Park T.J."/>
            <person name="Zhang G."/>
            <person name="Wang J."/>
            <person name="Gladyshev V.N."/>
        </authorList>
    </citation>
    <scope>NUCLEOTIDE SEQUENCE [LARGE SCALE GENOMIC DNA]</scope>
</reference>
<dbReference type="FunFam" id="3.40.50.1440:FF:000016">
    <property type="entry name" value="Tubulin alpha chain"/>
    <property type="match status" value="1"/>
</dbReference>
<dbReference type="GO" id="GO:0005200">
    <property type="term" value="F:structural constituent of cytoskeleton"/>
    <property type="evidence" value="ECO:0007669"/>
    <property type="project" value="InterPro"/>
</dbReference>
<dbReference type="InterPro" id="IPR023123">
    <property type="entry name" value="Tubulin_C"/>
</dbReference>
<dbReference type="PRINTS" id="PR01162">
    <property type="entry name" value="ALPHATUBULIN"/>
</dbReference>
<protein>
    <submittedName>
        <fullName evidence="18">Tubulin alpha-1C chain</fullName>
    </submittedName>
</protein>
<evidence type="ECO:0000313" key="19">
    <source>
        <dbReference type="Proteomes" id="UP000006813"/>
    </source>
</evidence>
<dbReference type="FunFam" id="3.30.1330.20:FF:000001">
    <property type="entry name" value="Tubulin alpha chain"/>
    <property type="match status" value="1"/>
</dbReference>
<dbReference type="FunFam" id="3.40.50.1440:FF:000002">
    <property type="entry name" value="Tubulin alpha chain"/>
    <property type="match status" value="1"/>
</dbReference>
<feature type="domain" description="Tubulin/FtsZ GTPase" evidence="16">
    <location>
        <begin position="461"/>
        <end position="634"/>
    </location>
</feature>
<keyword evidence="9" id="KW-0378">Hydrolase</keyword>
<dbReference type="InterPro" id="IPR002452">
    <property type="entry name" value="Alpha_tubulin"/>
</dbReference>
<feature type="domain" description="Tubulin/FtsZ 2-layer sandwich" evidence="17">
    <location>
        <begin position="636"/>
        <end position="781"/>
    </location>
</feature>
<dbReference type="Proteomes" id="UP000006813">
    <property type="component" value="Unassembled WGS sequence"/>
</dbReference>
<dbReference type="PANTHER" id="PTHR11588">
    <property type="entry name" value="TUBULIN"/>
    <property type="match status" value="1"/>
</dbReference>
<feature type="region of interest" description="Disordered" evidence="15">
    <location>
        <begin position="818"/>
        <end position="837"/>
    </location>
</feature>
<evidence type="ECO:0000259" key="17">
    <source>
        <dbReference type="SMART" id="SM00865"/>
    </source>
</evidence>
<proteinExistence type="inferred from homology"/>
<keyword evidence="5" id="KW-0963">Cytoplasm</keyword>
<dbReference type="GO" id="GO:0007017">
    <property type="term" value="P:microtubule-based process"/>
    <property type="evidence" value="ECO:0007669"/>
    <property type="project" value="InterPro"/>
</dbReference>
<feature type="domain" description="Tubulin/FtsZ 2-layer sandwich" evidence="17">
    <location>
        <begin position="459"/>
        <end position="578"/>
    </location>
</feature>
<name>G5AU24_HETGA</name>
<evidence type="ECO:0000313" key="18">
    <source>
        <dbReference type="EMBL" id="EHB00535.1"/>
    </source>
</evidence>
<dbReference type="InterPro" id="IPR037103">
    <property type="entry name" value="Tubulin/FtsZ-like_C"/>
</dbReference>
<dbReference type="InterPro" id="IPR036525">
    <property type="entry name" value="Tubulin/FtsZ_GTPase_sf"/>
</dbReference>
<comment type="cofactor">
    <cofactor evidence="1">
        <name>Mg(2+)</name>
        <dbReference type="ChEBI" id="CHEBI:18420"/>
    </cofactor>
</comment>
<evidence type="ECO:0000256" key="2">
    <source>
        <dbReference type="ARBA" id="ARBA00004245"/>
    </source>
</evidence>
<evidence type="ECO:0000256" key="5">
    <source>
        <dbReference type="ARBA" id="ARBA00022490"/>
    </source>
</evidence>
<evidence type="ECO:0000256" key="13">
    <source>
        <dbReference type="ARBA" id="ARBA00034296"/>
    </source>
</evidence>
<keyword evidence="7" id="KW-0479">Metal-binding</keyword>
<evidence type="ECO:0000256" key="4">
    <source>
        <dbReference type="ARBA" id="ARBA00011747"/>
    </source>
</evidence>
<evidence type="ECO:0000256" key="12">
    <source>
        <dbReference type="ARBA" id="ARBA00023212"/>
    </source>
</evidence>
<keyword evidence="6" id="KW-0493">Microtubule</keyword>
<dbReference type="FunFam" id="3.30.1330.20:FF:000022">
    <property type="entry name" value="Tubulin alpha chain"/>
    <property type="match status" value="1"/>
</dbReference>
<dbReference type="InterPro" id="IPR003008">
    <property type="entry name" value="Tubulin_FtsZ_GTPase"/>
</dbReference>
<evidence type="ECO:0000256" key="6">
    <source>
        <dbReference type="ARBA" id="ARBA00022701"/>
    </source>
</evidence>
<comment type="function">
    <text evidence="13">Tubulin is the major constituent of microtubules, a cylinder consisting of laterally associated linear protofilaments composed of alpha- and beta-tubulin heterodimers. Microtubules grow by the addition of GTP-tubulin dimers to the microtubule end, where a stabilizing cap forms. Below the cap, tubulin dimers are in GDP-bound state, owing to GTPase activity of alpha-tubulin.</text>
</comment>
<comment type="subunit">
    <text evidence="4">Dimer of alpha and beta chains. A typical microtubule is a hollow water-filled tube with an outer diameter of 25 nm and an inner diameter of 15 nM. Alpha-beta heterodimers associate head-to-tail to form protofilaments running lengthwise along the microtubule wall with the beta-tubulin subunit facing the microtubule plus end conferring a structural polarity. Microtubules usually have 13 protofilaments but different protofilament numbers can be found in some organisms and specialized cells.</text>
</comment>
<dbReference type="PRINTS" id="PR01161">
    <property type="entry name" value="TUBULIN"/>
</dbReference>
<dbReference type="FunFam" id="1.10.287.600:FF:000005">
    <property type="entry name" value="Tubulin alpha chain"/>
    <property type="match status" value="1"/>
</dbReference>
<dbReference type="InterPro" id="IPR000217">
    <property type="entry name" value="Tubulin"/>
</dbReference>
<dbReference type="Gene3D" id="3.40.50.1440">
    <property type="entry name" value="Tubulin/FtsZ, GTPase domain"/>
    <property type="match status" value="2"/>
</dbReference>
<organism evidence="18 19">
    <name type="scientific">Heterocephalus glaber</name>
    <name type="common">Naked mole rat</name>
    <dbReference type="NCBI Taxonomy" id="10181"/>
    <lineage>
        <taxon>Eukaryota</taxon>
        <taxon>Metazoa</taxon>
        <taxon>Chordata</taxon>
        <taxon>Craniata</taxon>
        <taxon>Vertebrata</taxon>
        <taxon>Euteleostomi</taxon>
        <taxon>Mammalia</taxon>
        <taxon>Eutheria</taxon>
        <taxon>Euarchontoglires</taxon>
        <taxon>Glires</taxon>
        <taxon>Rodentia</taxon>
        <taxon>Hystricomorpha</taxon>
        <taxon>Bathyergidae</taxon>
        <taxon>Heterocephalus</taxon>
    </lineage>
</organism>
<evidence type="ECO:0000256" key="15">
    <source>
        <dbReference type="SAM" id="MobiDB-lite"/>
    </source>
</evidence>
<evidence type="ECO:0000256" key="11">
    <source>
        <dbReference type="ARBA" id="ARBA00023134"/>
    </source>
</evidence>
<gene>
    <name evidence="18" type="ORF">GW7_14456</name>
</gene>
<dbReference type="Gene3D" id="1.10.287.600">
    <property type="entry name" value="Helix hairpin bin"/>
    <property type="match status" value="1"/>
</dbReference>
<feature type="domain" description="Tubulin/FtsZ GTPase" evidence="16">
    <location>
        <begin position="260"/>
        <end position="457"/>
    </location>
</feature>
<evidence type="ECO:0000256" key="3">
    <source>
        <dbReference type="ARBA" id="ARBA00009636"/>
    </source>
</evidence>
<dbReference type="PROSITE" id="PS00227">
    <property type="entry name" value="TUBULIN"/>
    <property type="match status" value="2"/>
</dbReference>
<dbReference type="InterPro" id="IPR017975">
    <property type="entry name" value="Tubulin_CS"/>
</dbReference>
<comment type="subcellular location">
    <subcellularLocation>
        <location evidence="2">Cytoplasm</location>
        <location evidence="2">Cytoskeleton</location>
    </subcellularLocation>
</comment>
<keyword evidence="12" id="KW-0206">Cytoskeleton</keyword>
<evidence type="ECO:0000256" key="8">
    <source>
        <dbReference type="ARBA" id="ARBA00022741"/>
    </source>
</evidence>
<dbReference type="STRING" id="10181.G5AU24"/>